<name>A0ABS4YTA2_9MICC</name>
<protein>
    <recommendedName>
        <fullName evidence="3">GIY-YIG nuclease family protein</fullName>
    </recommendedName>
</protein>
<proteinExistence type="predicted"/>
<dbReference type="RefSeq" id="WP_209677561.1">
    <property type="nucleotide sequence ID" value="NZ_JAGIOI010000001.1"/>
</dbReference>
<reference evidence="1 2" key="1">
    <citation type="submission" date="2021-03" db="EMBL/GenBank/DDBJ databases">
        <title>Sequencing the genomes of 1000 actinobacteria strains.</title>
        <authorList>
            <person name="Klenk H.-P."/>
        </authorList>
    </citation>
    <scope>NUCLEOTIDE SEQUENCE [LARGE SCALE GENOMIC DNA]</scope>
    <source>
        <strain evidence="1 2">DSM 16005</strain>
    </source>
</reference>
<evidence type="ECO:0008006" key="3">
    <source>
        <dbReference type="Google" id="ProtNLM"/>
    </source>
</evidence>
<gene>
    <name evidence="1" type="ORF">JOF48_000828</name>
</gene>
<organism evidence="1 2">
    <name type="scientific">Arthrobacter stackebrandtii</name>
    <dbReference type="NCBI Taxonomy" id="272161"/>
    <lineage>
        <taxon>Bacteria</taxon>
        <taxon>Bacillati</taxon>
        <taxon>Actinomycetota</taxon>
        <taxon>Actinomycetes</taxon>
        <taxon>Micrococcales</taxon>
        <taxon>Micrococcaceae</taxon>
        <taxon>Arthrobacter</taxon>
    </lineage>
</organism>
<dbReference type="EMBL" id="JAGIOI010000001">
    <property type="protein sequence ID" value="MBP2412029.1"/>
    <property type="molecule type" value="Genomic_DNA"/>
</dbReference>
<sequence length="128" mass="14113">MDHIPPFPGVYMLRPAKEPNAAPVYVGMAGLRQGNGLRGRLAVYASGKGAVSGLGEHAFDRALADSGWIQERLGEALRGQAQRAKTVARLAIDHLRLEIRWKTVENGGEAHKLERELIAKHRATLWNR</sequence>
<dbReference type="Proteomes" id="UP000711614">
    <property type="component" value="Unassembled WGS sequence"/>
</dbReference>
<comment type="caution">
    <text evidence="1">The sequence shown here is derived from an EMBL/GenBank/DDBJ whole genome shotgun (WGS) entry which is preliminary data.</text>
</comment>
<accession>A0ABS4YTA2</accession>
<evidence type="ECO:0000313" key="1">
    <source>
        <dbReference type="EMBL" id="MBP2412029.1"/>
    </source>
</evidence>
<keyword evidence="2" id="KW-1185">Reference proteome</keyword>
<evidence type="ECO:0000313" key="2">
    <source>
        <dbReference type="Proteomes" id="UP000711614"/>
    </source>
</evidence>